<evidence type="ECO:0000256" key="9">
    <source>
        <dbReference type="SAM" id="MobiDB-lite"/>
    </source>
</evidence>
<dbReference type="SMART" id="SM00324">
    <property type="entry name" value="RhoGAP"/>
    <property type="match status" value="1"/>
</dbReference>
<dbReference type="GO" id="GO:0030670">
    <property type="term" value="C:phagocytic vesicle membrane"/>
    <property type="evidence" value="ECO:0007669"/>
    <property type="project" value="UniProtKB-SubCell"/>
</dbReference>
<dbReference type="Gene3D" id="2.30.29.110">
    <property type="match status" value="1"/>
</dbReference>
<dbReference type="GO" id="GO:0046856">
    <property type="term" value="P:phosphatidylinositol dephosphorylation"/>
    <property type="evidence" value="ECO:0007669"/>
    <property type="project" value="InterPro"/>
</dbReference>
<feature type="region of interest" description="Disordered" evidence="9">
    <location>
        <begin position="161"/>
        <end position="180"/>
    </location>
</feature>
<dbReference type="GO" id="GO:0052745">
    <property type="term" value="F:inositol phosphate phosphatase activity"/>
    <property type="evidence" value="ECO:0007669"/>
    <property type="project" value="InterPro"/>
</dbReference>
<comment type="subcellular location">
    <subcellularLocation>
        <location evidence="2">Cytoplasmic vesicle</location>
        <location evidence="2">Phagosome membrane</location>
    </subcellularLocation>
    <subcellularLocation>
        <location evidence="1">Early endosome membrane</location>
    </subcellularLocation>
</comment>
<comment type="similarity">
    <text evidence="3">Belongs to the inositol 1,4,5-trisphosphate 5-phosphatase type II family.</text>
</comment>
<dbReference type="InterPro" id="IPR048869">
    <property type="entry name" value="OCRL-1_2_ASH"/>
</dbReference>
<evidence type="ECO:0000256" key="6">
    <source>
        <dbReference type="ARBA" id="ARBA00023098"/>
    </source>
</evidence>
<keyword evidence="8" id="KW-0968">Cytoplasmic vesicle</keyword>
<dbReference type="AlphaFoldDB" id="A0A9P0FG52"/>
<dbReference type="GO" id="GO:0031901">
    <property type="term" value="C:early endosome membrane"/>
    <property type="evidence" value="ECO:0007669"/>
    <property type="project" value="UniProtKB-SubCell"/>
</dbReference>
<dbReference type="Gene3D" id="1.10.555.10">
    <property type="entry name" value="Rho GTPase activation protein"/>
    <property type="match status" value="1"/>
</dbReference>
<dbReference type="SMART" id="SM00128">
    <property type="entry name" value="IPPc"/>
    <property type="match status" value="1"/>
</dbReference>
<keyword evidence="6" id="KW-0443">Lipid metabolism</keyword>
<reference evidence="11" key="1">
    <citation type="submission" date="2021-12" db="EMBL/GenBank/DDBJ databases">
        <authorList>
            <person name="King R."/>
        </authorList>
    </citation>
    <scope>NUCLEOTIDE SEQUENCE</scope>
</reference>
<dbReference type="Pfam" id="PF22669">
    <property type="entry name" value="Exo_endo_phos2"/>
    <property type="match status" value="1"/>
</dbReference>
<name>A0A9P0FG52_BRAAE</name>
<dbReference type="InterPro" id="IPR008936">
    <property type="entry name" value="Rho_GTPase_activation_prot"/>
</dbReference>
<dbReference type="Pfam" id="PF00620">
    <property type="entry name" value="RhoGAP"/>
    <property type="match status" value="1"/>
</dbReference>
<dbReference type="FunFam" id="1.10.555.10:FF:000012">
    <property type="entry name" value="Putative inositol polyphosphate 5-phosphatase OCRL-1"/>
    <property type="match status" value="1"/>
</dbReference>
<evidence type="ECO:0000256" key="8">
    <source>
        <dbReference type="ARBA" id="ARBA00023329"/>
    </source>
</evidence>
<dbReference type="Proteomes" id="UP001154078">
    <property type="component" value="Chromosome 4"/>
</dbReference>
<evidence type="ECO:0000313" key="11">
    <source>
        <dbReference type="EMBL" id="CAH0554929.1"/>
    </source>
</evidence>
<dbReference type="Pfam" id="PF16776">
    <property type="entry name" value="INPP5B_PH"/>
    <property type="match status" value="1"/>
</dbReference>
<evidence type="ECO:0000259" key="10">
    <source>
        <dbReference type="PROSITE" id="PS50238"/>
    </source>
</evidence>
<dbReference type="GO" id="GO:0004439">
    <property type="term" value="F:phosphatidylinositol-4,5-bisphosphate 5-phosphatase activity"/>
    <property type="evidence" value="ECO:0007669"/>
    <property type="project" value="TreeGrafter"/>
</dbReference>
<feature type="compositionally biased region" description="Polar residues" evidence="9">
    <location>
        <begin position="162"/>
        <end position="180"/>
    </location>
</feature>
<evidence type="ECO:0000256" key="2">
    <source>
        <dbReference type="ARBA" id="ARBA00004580"/>
    </source>
</evidence>
<organism evidence="11 12">
    <name type="scientific">Brassicogethes aeneus</name>
    <name type="common">Rape pollen beetle</name>
    <name type="synonym">Meligethes aeneus</name>
    <dbReference type="NCBI Taxonomy" id="1431903"/>
    <lineage>
        <taxon>Eukaryota</taxon>
        <taxon>Metazoa</taxon>
        <taxon>Ecdysozoa</taxon>
        <taxon>Arthropoda</taxon>
        <taxon>Hexapoda</taxon>
        <taxon>Insecta</taxon>
        <taxon>Pterygota</taxon>
        <taxon>Neoptera</taxon>
        <taxon>Endopterygota</taxon>
        <taxon>Coleoptera</taxon>
        <taxon>Polyphaga</taxon>
        <taxon>Cucujiformia</taxon>
        <taxon>Nitidulidae</taxon>
        <taxon>Meligethinae</taxon>
        <taxon>Brassicogethes</taxon>
    </lineage>
</organism>
<evidence type="ECO:0000256" key="5">
    <source>
        <dbReference type="ARBA" id="ARBA00022801"/>
    </source>
</evidence>
<dbReference type="SUPFAM" id="SSF56219">
    <property type="entry name" value="DNase I-like"/>
    <property type="match status" value="1"/>
</dbReference>
<keyword evidence="12" id="KW-1185">Reference proteome</keyword>
<feature type="domain" description="Rho-GAP" evidence="10">
    <location>
        <begin position="657"/>
        <end position="833"/>
    </location>
</feature>
<dbReference type="InterPro" id="IPR000198">
    <property type="entry name" value="RhoGAP_dom"/>
</dbReference>
<dbReference type="InterPro" id="IPR013783">
    <property type="entry name" value="Ig-like_fold"/>
</dbReference>
<dbReference type="InterPro" id="IPR047078">
    <property type="entry name" value="RhoGAP_OCRL1"/>
</dbReference>
<dbReference type="FunFam" id="3.60.10.10:FF:000004">
    <property type="entry name" value="Type II inositol 1,4,5-trisphosphate 5-phosphatase"/>
    <property type="match status" value="1"/>
</dbReference>
<proteinExistence type="inferred from homology"/>
<dbReference type="CDD" id="cd04380">
    <property type="entry name" value="RhoGAP_OCRL1"/>
    <property type="match status" value="1"/>
</dbReference>
<sequence length="837" mass="97030">MTAYHQDVLNIVQAKFLSPEVVKCIHLNVSLVDAPWNTFYRLFALVECNKSFGLFVLISEKWRPESITDVSIERAIPIDQYFSCDTEVIPESQKYLFFIINYKEFEYKFLIQIGLESSNFASQVIYSKENSDSNKLLDLSWCDKYSNNLYLSHSNSYNNMNDQSQVNIRPNSSRGQSTNNNRESLLKYQLKLKEPDYTKREEFTIFCGTWNVNGKAPTEKLHEWLRCESKPPDIYAVGFQEIDLSKEAFLFNDTPREIEWYNLVNSTINHDKKLYHNVALIRLVGIQLIVFVKNEHYGCIKNVSVDTVGTGILGKMGNKGGVAVRFMLHNTMLCFVCSHLAAHVEEYERRNQDFKDIISRVNFKRHPLTVKEHDQIFWLGDLNYRINNMSTQEVKRLVNNNDFNALLKNDQLNEQRERGSAFVGFQEGEITFQPTYKFDVNSNIYDTSEKARPPAWTDRILWKGRYIHLVKYTSHMKLSMSDHKPVSAYFVSEISVIDEAKYKEIHEDLLRTMDKQENEYLPQVTIDKTEIAFDLVKFEEPQIQELIIANTGVVPAEFEFIKKLDDDSYCKDWLKILPYYGSINPGEKCDVKLEVTLKTNLSKLYDILVLHLKGGKDMFIILNGNVQKSCFFSPISMLCRIPFPIMKLNEEQWKQAESLELPIRYCIPREIFLLVDHLYRHGLKTKDLFESSSLSELVSIRDWLDFGSQDPMPGSVQAAAESLLLFLTHTQDPVIPYDQHDACIASARNYQNCKQIIIQKLPDLHRNVFLYICLFLQELLKHANENGFDAKTLALIFGDALLRDKILNSKPQASRGKSDFIYNFLVNDLSSAIIPTK</sequence>
<keyword evidence="5" id="KW-0378">Hydrolase</keyword>
<dbReference type="OrthoDB" id="7862313at2759"/>
<accession>A0A9P0FG52</accession>
<gene>
    <name evidence="11" type="ORF">MELIAE_LOCUS6390</name>
</gene>
<dbReference type="Gene3D" id="3.60.10.10">
    <property type="entry name" value="Endonuclease/exonuclease/phosphatase"/>
    <property type="match status" value="1"/>
</dbReference>
<evidence type="ECO:0000256" key="3">
    <source>
        <dbReference type="ARBA" id="ARBA00005910"/>
    </source>
</evidence>
<keyword evidence="7" id="KW-0472">Membrane</keyword>
<keyword evidence="4" id="KW-0967">Endosome</keyword>
<dbReference type="InterPro" id="IPR037793">
    <property type="entry name" value="OCRL1/INPP5B_INPP5c"/>
</dbReference>
<dbReference type="InterPro" id="IPR046985">
    <property type="entry name" value="IP5"/>
</dbReference>
<evidence type="ECO:0000256" key="7">
    <source>
        <dbReference type="ARBA" id="ARBA00023136"/>
    </source>
</evidence>
<dbReference type="InterPro" id="IPR036691">
    <property type="entry name" value="Endo/exonu/phosph_ase_sf"/>
</dbReference>
<evidence type="ECO:0000256" key="4">
    <source>
        <dbReference type="ARBA" id="ARBA00022753"/>
    </source>
</evidence>
<evidence type="ECO:0000313" key="12">
    <source>
        <dbReference type="Proteomes" id="UP001154078"/>
    </source>
</evidence>
<evidence type="ECO:0000256" key="1">
    <source>
        <dbReference type="ARBA" id="ARBA00004146"/>
    </source>
</evidence>
<dbReference type="CDD" id="cd09093">
    <property type="entry name" value="INPP5c_INPP5B"/>
    <property type="match status" value="1"/>
</dbReference>
<dbReference type="SUPFAM" id="SSF48350">
    <property type="entry name" value="GTPase activation domain, GAP"/>
    <property type="match status" value="1"/>
</dbReference>
<dbReference type="Gene3D" id="2.60.40.10">
    <property type="entry name" value="Immunoglobulins"/>
    <property type="match status" value="1"/>
</dbReference>
<dbReference type="GO" id="GO:0007165">
    <property type="term" value="P:signal transduction"/>
    <property type="evidence" value="ECO:0007669"/>
    <property type="project" value="InterPro"/>
</dbReference>
<dbReference type="EMBL" id="OV121135">
    <property type="protein sequence ID" value="CAH0554929.1"/>
    <property type="molecule type" value="Genomic_DNA"/>
</dbReference>
<protein>
    <recommendedName>
        <fullName evidence="10">Rho-GAP domain-containing protein</fullName>
    </recommendedName>
</protein>
<dbReference type="InterPro" id="IPR031896">
    <property type="entry name" value="INPP5B_PH_dom"/>
</dbReference>
<dbReference type="PANTHER" id="PTHR11200:SF300">
    <property type="entry name" value="TYPE II INOSITOL 1,4,5-TRISPHOSPHATE 5-PHOSPHATASE"/>
    <property type="match status" value="1"/>
</dbReference>
<dbReference type="PROSITE" id="PS50238">
    <property type="entry name" value="RHOGAP"/>
    <property type="match status" value="1"/>
</dbReference>
<dbReference type="Pfam" id="PF21310">
    <property type="entry name" value="OCRL-like_ASH"/>
    <property type="match status" value="1"/>
</dbReference>
<dbReference type="PANTHER" id="PTHR11200">
    <property type="entry name" value="INOSITOL 5-PHOSPHATASE"/>
    <property type="match status" value="1"/>
</dbReference>
<dbReference type="InterPro" id="IPR000300">
    <property type="entry name" value="IPPc"/>
</dbReference>